<dbReference type="AlphaFoldDB" id="A0A6P2C6X0"/>
<dbReference type="PANTHER" id="PTHR13887">
    <property type="entry name" value="GLUTATHIONE S-TRANSFERASE KAPPA"/>
    <property type="match status" value="1"/>
</dbReference>
<reference evidence="2 3" key="1">
    <citation type="submission" date="2018-11" db="EMBL/GenBank/DDBJ databases">
        <title>Trebonia kvetii gen.nov., sp.nov., a novel acidophilic actinobacterium, and proposal of the new actinobacterial family Treboniaceae fam. nov.</title>
        <authorList>
            <person name="Rapoport D."/>
            <person name="Sagova-Mareckova M."/>
            <person name="Sedlacek I."/>
            <person name="Provaznik J."/>
            <person name="Kralova S."/>
            <person name="Pavlinic D."/>
            <person name="Benes V."/>
            <person name="Kopecky J."/>
        </authorList>
    </citation>
    <scope>NUCLEOTIDE SEQUENCE [LARGE SCALE GENOMIC DNA]</scope>
    <source>
        <strain evidence="2 3">15Tr583</strain>
    </source>
</reference>
<keyword evidence="3" id="KW-1185">Reference proteome</keyword>
<comment type="caution">
    <text evidence="2">The sequence shown here is derived from an EMBL/GenBank/DDBJ whole genome shotgun (WGS) entry which is preliminary data.</text>
</comment>
<dbReference type="SUPFAM" id="SSF52833">
    <property type="entry name" value="Thioredoxin-like"/>
    <property type="match status" value="1"/>
</dbReference>
<evidence type="ECO:0000259" key="1">
    <source>
        <dbReference type="Pfam" id="PF01323"/>
    </source>
</evidence>
<dbReference type="OrthoDB" id="9799122at2"/>
<sequence length="213" mass="23588">MRVDIWSDVVCPWCYVGKARFEKALGTFEHRDQVEVVFHSFELDPDFPRESRGETNLQMLGTKYGMSPAQARQAEERVAGLAHAEGLGFDPERPIGNTFDIHRVIHLGLAKGVQRDLLDGVNEAYFAQARQVFDRAVITEVAAEAGLDPAAVSEVLDGDAYTYEVRQDEAQARQLGISGVPFFVFDMALGVSGAQPTELFTRALDQAWNAEPN</sequence>
<dbReference type="EMBL" id="RPFW01000001">
    <property type="protein sequence ID" value="TVZ07154.1"/>
    <property type="molecule type" value="Genomic_DNA"/>
</dbReference>
<dbReference type="CDD" id="cd03024">
    <property type="entry name" value="DsbA_FrnE"/>
    <property type="match status" value="1"/>
</dbReference>
<evidence type="ECO:0000313" key="2">
    <source>
        <dbReference type="EMBL" id="TVZ07154.1"/>
    </source>
</evidence>
<dbReference type="PANTHER" id="PTHR13887:SF41">
    <property type="entry name" value="THIOREDOXIN SUPERFAMILY PROTEIN"/>
    <property type="match status" value="1"/>
</dbReference>
<accession>A0A6P2C6X0</accession>
<dbReference type="Gene3D" id="3.40.30.10">
    <property type="entry name" value="Glutaredoxin"/>
    <property type="match status" value="1"/>
</dbReference>
<organism evidence="2 3">
    <name type="scientific">Trebonia kvetii</name>
    <dbReference type="NCBI Taxonomy" id="2480626"/>
    <lineage>
        <taxon>Bacteria</taxon>
        <taxon>Bacillati</taxon>
        <taxon>Actinomycetota</taxon>
        <taxon>Actinomycetes</taxon>
        <taxon>Streptosporangiales</taxon>
        <taxon>Treboniaceae</taxon>
        <taxon>Trebonia</taxon>
    </lineage>
</organism>
<proteinExistence type="predicted"/>
<gene>
    <name evidence="2" type="ORF">EAS64_07550</name>
</gene>
<dbReference type="RefSeq" id="WP_145851909.1">
    <property type="nucleotide sequence ID" value="NZ_RPFW01000001.1"/>
</dbReference>
<dbReference type="Pfam" id="PF01323">
    <property type="entry name" value="DSBA"/>
    <property type="match status" value="1"/>
</dbReference>
<dbReference type="InterPro" id="IPR001853">
    <property type="entry name" value="DSBA-like_thioredoxin_dom"/>
</dbReference>
<evidence type="ECO:0000313" key="3">
    <source>
        <dbReference type="Proteomes" id="UP000460272"/>
    </source>
</evidence>
<dbReference type="InterPro" id="IPR036249">
    <property type="entry name" value="Thioredoxin-like_sf"/>
</dbReference>
<dbReference type="GO" id="GO:0016491">
    <property type="term" value="F:oxidoreductase activity"/>
    <property type="evidence" value="ECO:0007669"/>
    <property type="project" value="InterPro"/>
</dbReference>
<protein>
    <submittedName>
        <fullName evidence="2">DsbA family oxidoreductase</fullName>
    </submittedName>
</protein>
<dbReference type="Proteomes" id="UP000460272">
    <property type="component" value="Unassembled WGS sequence"/>
</dbReference>
<name>A0A6P2C6X0_9ACTN</name>
<feature type="domain" description="DSBA-like thioredoxin" evidence="1">
    <location>
        <begin position="2"/>
        <end position="204"/>
    </location>
</feature>